<dbReference type="Pfam" id="PF01263">
    <property type="entry name" value="Aldose_epim"/>
    <property type="match status" value="1"/>
</dbReference>
<name>I3CAS9_9FLAO</name>
<evidence type="ECO:0000313" key="14">
    <source>
        <dbReference type="EMBL" id="EIJ40722.1"/>
    </source>
</evidence>
<dbReference type="Gene3D" id="2.70.98.10">
    <property type="match status" value="1"/>
</dbReference>
<comment type="pathway">
    <text evidence="3 11">Carbohydrate metabolism; hexose metabolism.</text>
</comment>
<comment type="similarity">
    <text evidence="4 11">Belongs to the aldose epimerase family.</text>
</comment>
<evidence type="ECO:0000256" key="4">
    <source>
        <dbReference type="ARBA" id="ARBA00006206"/>
    </source>
</evidence>
<dbReference type="CDD" id="cd09019">
    <property type="entry name" value="galactose_mutarotase_like"/>
    <property type="match status" value="1"/>
</dbReference>
<evidence type="ECO:0000256" key="13">
    <source>
        <dbReference type="PIRSR" id="PIRSR005096-3"/>
    </source>
</evidence>
<feature type="binding site" evidence="13">
    <location>
        <begin position="183"/>
        <end position="185"/>
    </location>
    <ligand>
        <name>beta-D-galactose</name>
        <dbReference type="ChEBI" id="CHEBI:27667"/>
    </ligand>
</feature>
<dbReference type="eggNOG" id="COG2017">
    <property type="taxonomic scope" value="Bacteria"/>
</dbReference>
<dbReference type="UniPathway" id="UPA00242"/>
<feature type="active site" description="Proton acceptor" evidence="12">
    <location>
        <position position="312"/>
    </location>
</feature>
<dbReference type="OrthoDB" id="9779408at2"/>
<keyword evidence="10 11" id="KW-0119">Carbohydrate metabolism</keyword>
<accession>I3CAS9</accession>
<dbReference type="HOGENOM" id="CLU_031753_1_1_10"/>
<dbReference type="PANTHER" id="PTHR10091:SF0">
    <property type="entry name" value="GALACTOSE MUTAROTASE"/>
    <property type="match status" value="1"/>
</dbReference>
<proteinExistence type="inferred from homology"/>
<dbReference type="InterPro" id="IPR015443">
    <property type="entry name" value="Aldose_1-epimerase"/>
</dbReference>
<dbReference type="GO" id="GO:0033499">
    <property type="term" value="P:galactose catabolic process via UDP-galactose, Leloir pathway"/>
    <property type="evidence" value="ECO:0007669"/>
    <property type="project" value="TreeGrafter"/>
</dbReference>
<evidence type="ECO:0000256" key="1">
    <source>
        <dbReference type="ARBA" id="ARBA00001614"/>
    </source>
</evidence>
<evidence type="ECO:0000256" key="6">
    <source>
        <dbReference type="ARBA" id="ARBA00013185"/>
    </source>
</evidence>
<evidence type="ECO:0000256" key="7">
    <source>
        <dbReference type="ARBA" id="ARBA00014165"/>
    </source>
</evidence>
<dbReference type="InterPro" id="IPR047215">
    <property type="entry name" value="Galactose_mutarotase-like"/>
</dbReference>
<dbReference type="SUPFAM" id="SSF74650">
    <property type="entry name" value="Galactose mutarotase-like"/>
    <property type="match status" value="1"/>
</dbReference>
<dbReference type="InterPro" id="IPR014718">
    <property type="entry name" value="GH-type_carb-bd"/>
</dbReference>
<gene>
    <name evidence="14" type="ORF">JoomaDRAFT_3792</name>
</gene>
<evidence type="ECO:0000256" key="9">
    <source>
        <dbReference type="ARBA" id="ARBA00023235"/>
    </source>
</evidence>
<evidence type="ECO:0000256" key="2">
    <source>
        <dbReference type="ARBA" id="ARBA00001913"/>
    </source>
</evidence>
<evidence type="ECO:0000256" key="3">
    <source>
        <dbReference type="ARBA" id="ARBA00005028"/>
    </source>
</evidence>
<dbReference type="GO" id="GO:0030246">
    <property type="term" value="F:carbohydrate binding"/>
    <property type="evidence" value="ECO:0007669"/>
    <property type="project" value="InterPro"/>
</dbReference>
<evidence type="ECO:0000256" key="11">
    <source>
        <dbReference type="PIRNR" id="PIRNR005096"/>
    </source>
</evidence>
<keyword evidence="9 11" id="KW-0413">Isomerase</keyword>
<evidence type="ECO:0000256" key="12">
    <source>
        <dbReference type="PIRSR" id="PIRSR005096-1"/>
    </source>
</evidence>
<dbReference type="Proteomes" id="UP000004690">
    <property type="component" value="Unassembled WGS sequence"/>
</dbReference>
<dbReference type="STRING" id="926559.JoomaDRAFT_3792"/>
<dbReference type="EC" id="5.1.3.3" evidence="6 11"/>
<organism evidence="14 15">
    <name type="scientific">Galbibacter orientalis DSM 19592</name>
    <dbReference type="NCBI Taxonomy" id="926559"/>
    <lineage>
        <taxon>Bacteria</taxon>
        <taxon>Pseudomonadati</taxon>
        <taxon>Bacteroidota</taxon>
        <taxon>Flavobacteriia</taxon>
        <taxon>Flavobacteriales</taxon>
        <taxon>Flavobacteriaceae</taxon>
        <taxon>Galbibacter</taxon>
    </lineage>
</organism>
<keyword evidence="15" id="KW-1185">Reference proteome</keyword>
<comment type="catalytic activity">
    <reaction evidence="1 11">
        <text>alpha-D-glucose = beta-D-glucose</text>
        <dbReference type="Rhea" id="RHEA:10264"/>
        <dbReference type="ChEBI" id="CHEBI:15903"/>
        <dbReference type="ChEBI" id="CHEBI:17925"/>
        <dbReference type="EC" id="5.1.3.3"/>
    </reaction>
</comment>
<keyword evidence="8" id="KW-0106">Calcium</keyword>
<evidence type="ECO:0000313" key="15">
    <source>
        <dbReference type="Proteomes" id="UP000004690"/>
    </source>
</evidence>
<reference evidence="14 15" key="1">
    <citation type="submission" date="2012-02" db="EMBL/GenBank/DDBJ databases">
        <title>Improved High-Quality Draft genome of Joostella marina DSM 19592.</title>
        <authorList>
            <consortium name="US DOE Joint Genome Institute (JGI-PGF)"/>
            <person name="Lucas S."/>
            <person name="Copeland A."/>
            <person name="Lapidus A."/>
            <person name="Bruce D."/>
            <person name="Goodwin L."/>
            <person name="Pitluck S."/>
            <person name="Peters L."/>
            <person name="Chertkov O."/>
            <person name="Ovchinnikova G."/>
            <person name="Kyrpides N."/>
            <person name="Mavromatis K."/>
            <person name="Detter J.C."/>
            <person name="Han C."/>
            <person name="Land M."/>
            <person name="Hauser L."/>
            <person name="Markowitz V."/>
            <person name="Cheng J.-F."/>
            <person name="Hugenholtz P."/>
            <person name="Woyke T."/>
            <person name="Wu D."/>
            <person name="Tindall B."/>
            <person name="Brambilla E."/>
            <person name="Klenk H.-P."/>
            <person name="Eisen J.A."/>
        </authorList>
    </citation>
    <scope>NUCLEOTIDE SEQUENCE [LARGE SCALE GENOMIC DNA]</scope>
    <source>
        <strain evidence="14 15">DSM 19592</strain>
    </source>
</reference>
<dbReference type="GO" id="GO:0004034">
    <property type="term" value="F:aldose 1-epimerase activity"/>
    <property type="evidence" value="ECO:0007669"/>
    <property type="project" value="UniProtKB-EC"/>
</dbReference>
<dbReference type="AlphaFoldDB" id="I3CAS9"/>
<evidence type="ECO:0000256" key="10">
    <source>
        <dbReference type="ARBA" id="ARBA00023277"/>
    </source>
</evidence>
<comment type="cofactor">
    <cofactor evidence="2">
        <name>Ca(2+)</name>
        <dbReference type="ChEBI" id="CHEBI:29108"/>
    </cofactor>
</comment>
<sequence>MKTKQTDFGNIEKQDITLFTLVNNNGMEVSVTNYGATITAVRIPDVQGDLHTITCGFDSLKGYFSDDYLENSPYFGGTIGRYCSQIKNATFSLNGKTYALAKNAGENNLHGGVQGFDKKVWNARVVDGDDCGVEMSLKSTNLEEGFPGNVEVVVHISLNNANELSISYKATPDQDTPLSLTNHTYFNLSAFSETVENHFIKINANQKLVIDETGAATGEVIDLKGTYEDLTDEKRIGDIHEVMKDGFEHFYLINTTNSLVHVATIRNPSNKRSIEVHTTEPCMLFYTGKYTSNKLKRENGQQFGKYRGFCCETHRYPNGPNIENSPKSITKAGEIFKSSTVFKFNF</sequence>
<evidence type="ECO:0000256" key="5">
    <source>
        <dbReference type="ARBA" id="ARBA00011245"/>
    </source>
</evidence>
<dbReference type="PANTHER" id="PTHR10091">
    <property type="entry name" value="ALDOSE-1-EPIMERASE"/>
    <property type="match status" value="1"/>
</dbReference>
<dbReference type="GO" id="GO:0006006">
    <property type="term" value="P:glucose metabolic process"/>
    <property type="evidence" value="ECO:0007669"/>
    <property type="project" value="TreeGrafter"/>
</dbReference>
<dbReference type="NCBIfam" id="NF008277">
    <property type="entry name" value="PRK11055.1"/>
    <property type="match status" value="1"/>
</dbReference>
<protein>
    <recommendedName>
        <fullName evidence="7 11">Aldose 1-epimerase</fullName>
        <ecNumber evidence="6 11">5.1.3.3</ecNumber>
    </recommendedName>
</protein>
<dbReference type="InterPro" id="IPR018052">
    <property type="entry name" value="Ald1_epimerase_CS"/>
</dbReference>
<comment type="subunit">
    <text evidence="5">Monomer.</text>
</comment>
<dbReference type="InterPro" id="IPR008183">
    <property type="entry name" value="Aldose_1/G6P_1-epimerase"/>
</dbReference>
<dbReference type="InterPro" id="IPR011013">
    <property type="entry name" value="Gal_mutarotase_sf_dom"/>
</dbReference>
<dbReference type="PIRSF" id="PIRSF005096">
    <property type="entry name" value="GALM"/>
    <property type="match status" value="1"/>
</dbReference>
<dbReference type="EMBL" id="JH651379">
    <property type="protein sequence ID" value="EIJ40722.1"/>
    <property type="molecule type" value="Genomic_DNA"/>
</dbReference>
<evidence type="ECO:0000256" key="8">
    <source>
        <dbReference type="ARBA" id="ARBA00022837"/>
    </source>
</evidence>
<dbReference type="PROSITE" id="PS00545">
    <property type="entry name" value="ALDOSE_1_EPIMERASE"/>
    <property type="match status" value="1"/>
</dbReference>
<feature type="active site" description="Proton donor" evidence="12">
    <location>
        <position position="183"/>
    </location>
</feature>
<dbReference type="RefSeq" id="WP_008615239.1">
    <property type="nucleotide sequence ID" value="NZ_JH651379.1"/>
</dbReference>